<dbReference type="InterPro" id="IPR027417">
    <property type="entry name" value="P-loop_NTPase"/>
</dbReference>
<dbReference type="AlphaFoldDB" id="A0A0D8Y401"/>
<dbReference type="STRING" id="29172.A0A0D8Y401"/>
<dbReference type="OrthoDB" id="9989112at2759"/>
<dbReference type="Pfam" id="PF00071">
    <property type="entry name" value="Ras"/>
    <property type="match status" value="1"/>
</dbReference>
<name>A0A0D8Y401_DICVI</name>
<keyword evidence="2" id="KW-1185">Reference proteome</keyword>
<dbReference type="PANTHER" id="PTHR47979">
    <property type="entry name" value="DRAB11-RELATED"/>
    <property type="match status" value="1"/>
</dbReference>
<dbReference type="PROSITE" id="PS51419">
    <property type="entry name" value="RAB"/>
    <property type="match status" value="1"/>
</dbReference>
<dbReference type="Gene3D" id="3.40.50.300">
    <property type="entry name" value="P-loop containing nucleotide triphosphate hydrolases"/>
    <property type="match status" value="1"/>
</dbReference>
<proteinExistence type="predicted"/>
<gene>
    <name evidence="1" type="ORF">DICVIV_02966</name>
</gene>
<organism evidence="1 2">
    <name type="scientific">Dictyocaulus viviparus</name>
    <name type="common">Bovine lungworm</name>
    <dbReference type="NCBI Taxonomy" id="29172"/>
    <lineage>
        <taxon>Eukaryota</taxon>
        <taxon>Metazoa</taxon>
        <taxon>Ecdysozoa</taxon>
        <taxon>Nematoda</taxon>
        <taxon>Chromadorea</taxon>
        <taxon>Rhabditida</taxon>
        <taxon>Rhabditina</taxon>
        <taxon>Rhabditomorpha</taxon>
        <taxon>Strongyloidea</taxon>
        <taxon>Metastrongylidae</taxon>
        <taxon>Dictyocaulus</taxon>
    </lineage>
</organism>
<accession>A0A0D8Y401</accession>
<dbReference type="SMART" id="SM00175">
    <property type="entry name" value="RAB"/>
    <property type="match status" value="1"/>
</dbReference>
<dbReference type="Proteomes" id="UP000053766">
    <property type="component" value="Unassembled WGS sequence"/>
</dbReference>
<sequence>MHIWDTAGQERFRSITRGYYRDAHAIVFVYDLTCLHSFQSIPNWLADVESLSNRNSMKILVKLVQGTLKETTEFNLQFTYNKEILYKFMCGALLIVYITNCKANKVDRICDRRVPMRIGRGFSAINGFEYFVETSALDSTNVDFLFEYVARKLRDNMSKIMFRPNAYKSEVEGLPKIPLQTVKSRQCRCCHS</sequence>
<protein>
    <submittedName>
        <fullName evidence="1">Ras family protein</fullName>
    </submittedName>
</protein>
<dbReference type="EMBL" id="KN716195">
    <property type="protein sequence ID" value="KJH50912.1"/>
    <property type="molecule type" value="Genomic_DNA"/>
</dbReference>
<evidence type="ECO:0000313" key="2">
    <source>
        <dbReference type="Proteomes" id="UP000053766"/>
    </source>
</evidence>
<dbReference type="InterPro" id="IPR050209">
    <property type="entry name" value="Rab_GTPases_membrane_traffic"/>
</dbReference>
<evidence type="ECO:0000313" key="1">
    <source>
        <dbReference type="EMBL" id="KJH50912.1"/>
    </source>
</evidence>
<dbReference type="InterPro" id="IPR001806">
    <property type="entry name" value="Small_GTPase"/>
</dbReference>
<reference evidence="1 2" key="1">
    <citation type="submission" date="2013-11" db="EMBL/GenBank/DDBJ databases">
        <title>Draft genome of the bovine lungworm Dictyocaulus viviparus.</title>
        <authorList>
            <person name="Mitreva M."/>
        </authorList>
    </citation>
    <scope>NUCLEOTIDE SEQUENCE [LARGE SCALE GENOMIC DNA]</scope>
    <source>
        <strain evidence="1 2">HannoverDv2000</strain>
    </source>
</reference>
<dbReference type="SUPFAM" id="SSF52540">
    <property type="entry name" value="P-loop containing nucleoside triphosphate hydrolases"/>
    <property type="match status" value="1"/>
</dbReference>
<dbReference type="GO" id="GO:0005525">
    <property type="term" value="F:GTP binding"/>
    <property type="evidence" value="ECO:0007669"/>
    <property type="project" value="InterPro"/>
</dbReference>
<reference evidence="2" key="2">
    <citation type="journal article" date="2016" name="Sci. Rep.">
        <title>Dictyocaulus viviparus genome, variome and transcriptome elucidate lungworm biology and support future intervention.</title>
        <authorList>
            <person name="McNulty S.N."/>
            <person name="Strube C."/>
            <person name="Rosa B.A."/>
            <person name="Martin J.C."/>
            <person name="Tyagi R."/>
            <person name="Choi Y.J."/>
            <person name="Wang Q."/>
            <person name="Hallsworth Pepin K."/>
            <person name="Zhang X."/>
            <person name="Ozersky P."/>
            <person name="Wilson R.K."/>
            <person name="Sternberg P.W."/>
            <person name="Gasser R.B."/>
            <person name="Mitreva M."/>
        </authorList>
    </citation>
    <scope>NUCLEOTIDE SEQUENCE [LARGE SCALE GENOMIC DNA]</scope>
    <source>
        <strain evidence="2">HannoverDv2000</strain>
    </source>
</reference>
<dbReference type="GO" id="GO:0003924">
    <property type="term" value="F:GTPase activity"/>
    <property type="evidence" value="ECO:0007669"/>
    <property type="project" value="InterPro"/>
</dbReference>